<evidence type="ECO:0000256" key="1">
    <source>
        <dbReference type="ARBA" id="ARBA00004141"/>
    </source>
</evidence>
<sequence>MSETVSCAPEAFLFGMLGAAGSLAFANVGAAFGTAKAGVAVAHLGIVQPGRVMRGIVPVVMAGILGIYGLIVSVIISNNMKTTGYMLFSGYMHLGAGLAAGIASLAAGYAIGIVGDICCYAYAKTEKIFVPMILMLIFAEALGLYGLIIALLMNNRAARSPRHVCSAERCYCWNLRIRKVCWGRRPFKEGITTVIGSRTKPAP</sequence>
<dbReference type="VEuPathDB" id="TriTrypDB:C4B63_110g25"/>
<comment type="subcellular location">
    <subcellularLocation>
        <location evidence="1">Membrane</location>
        <topology evidence="1">Multi-pass membrane protein</topology>
    </subcellularLocation>
    <subcellularLocation>
        <location evidence="9">Vacuole membrane</location>
        <topology evidence="9">Multi-pass membrane protein</topology>
    </subcellularLocation>
</comment>
<dbReference type="FunFam" id="1.20.120.610:FF:000001">
    <property type="entry name" value="V-type proton ATPase proteolipid subunit"/>
    <property type="match status" value="1"/>
</dbReference>
<dbReference type="SUPFAM" id="SSF81333">
    <property type="entry name" value="F1F0 ATP synthase subunit C"/>
    <property type="match status" value="2"/>
</dbReference>
<proteinExistence type="inferred from homology"/>
<dbReference type="GO" id="GO:0005774">
    <property type="term" value="C:vacuolar membrane"/>
    <property type="evidence" value="ECO:0007669"/>
    <property type="project" value="UniProtKB-SubCell"/>
</dbReference>
<dbReference type="InterPro" id="IPR035921">
    <property type="entry name" value="F/V-ATP_Csub_sf"/>
</dbReference>
<evidence type="ECO:0000256" key="3">
    <source>
        <dbReference type="ARBA" id="ARBA00022448"/>
    </source>
</evidence>
<keyword evidence="4 9" id="KW-0812">Transmembrane</keyword>
<dbReference type="Proteomes" id="UP000246078">
    <property type="component" value="Unassembled WGS sequence"/>
</dbReference>
<dbReference type="VEuPathDB" id="TriTrypDB:TcCLB.511145.50"/>
<dbReference type="AlphaFoldDB" id="A0A2V2VC43"/>
<evidence type="ECO:0000313" key="11">
    <source>
        <dbReference type="EMBL" id="PWU93172.1"/>
    </source>
</evidence>
<comment type="similarity">
    <text evidence="2 9">Belongs to the V-ATPase proteolipid subunit family.</text>
</comment>
<comment type="caution">
    <text evidence="11">The sequence shown here is derived from an EMBL/GenBank/DDBJ whole genome shotgun (WGS) entry which is preliminary data.</text>
</comment>
<feature type="domain" description="V-ATPase proteolipid subunit C-like" evidence="10">
    <location>
        <begin position="94"/>
        <end position="153"/>
    </location>
</feature>
<dbReference type="GO" id="GO:0046961">
    <property type="term" value="F:proton-transporting ATPase activity, rotational mechanism"/>
    <property type="evidence" value="ECO:0007669"/>
    <property type="project" value="InterPro"/>
</dbReference>
<reference evidence="11 12" key="1">
    <citation type="journal article" date="2018" name="Microb. Genom.">
        <title>Expanding an expanded genome: long-read sequencing of Trypanosoma cruzi.</title>
        <authorList>
            <person name="Berna L."/>
            <person name="Rodriguez M."/>
            <person name="Chiribao M.L."/>
            <person name="Parodi-Talice A."/>
            <person name="Pita S."/>
            <person name="Rijo G."/>
            <person name="Alvarez-Valin F."/>
            <person name="Robello C."/>
        </authorList>
    </citation>
    <scope>NUCLEOTIDE SEQUENCE [LARGE SCALE GENOMIC DNA]</scope>
    <source>
        <strain evidence="11 12">TCC</strain>
    </source>
</reference>
<evidence type="ECO:0000256" key="8">
    <source>
        <dbReference type="ARBA" id="ARBA00023136"/>
    </source>
</evidence>
<feature type="transmembrane region" description="Helical" evidence="9">
    <location>
        <begin position="55"/>
        <end position="76"/>
    </location>
</feature>
<dbReference type="PANTHER" id="PTHR10263">
    <property type="entry name" value="V-TYPE PROTON ATPASE PROTEOLIPID SUBUNIT"/>
    <property type="match status" value="1"/>
</dbReference>
<evidence type="ECO:0000259" key="10">
    <source>
        <dbReference type="Pfam" id="PF00137"/>
    </source>
</evidence>
<dbReference type="VEuPathDB" id="TriTrypDB:TcYC6_0031900"/>
<keyword evidence="6 9" id="KW-1133">Transmembrane helix</keyword>
<dbReference type="Gene3D" id="1.20.120.610">
    <property type="entry name" value="lithium bound rotor ring of v- atpase"/>
    <property type="match status" value="1"/>
</dbReference>
<evidence type="ECO:0000313" key="12">
    <source>
        <dbReference type="Proteomes" id="UP000246078"/>
    </source>
</evidence>
<dbReference type="VEuPathDB" id="TriTrypDB:TcCLB.504069.70"/>
<dbReference type="EMBL" id="PRFC01000302">
    <property type="protein sequence ID" value="PWU93172.1"/>
    <property type="molecule type" value="Genomic_DNA"/>
</dbReference>
<evidence type="ECO:0000256" key="5">
    <source>
        <dbReference type="ARBA" id="ARBA00022781"/>
    </source>
</evidence>
<dbReference type="CDD" id="cd18175">
    <property type="entry name" value="ATP-synt_Vo_c_ATP6C_rpt1"/>
    <property type="match status" value="1"/>
</dbReference>
<dbReference type="VEuPathDB" id="TriTrypDB:TcG_10327"/>
<evidence type="ECO:0000256" key="7">
    <source>
        <dbReference type="ARBA" id="ARBA00023065"/>
    </source>
</evidence>
<keyword evidence="5 9" id="KW-0375">Hydrogen ion transport</keyword>
<dbReference type="VEuPathDB" id="TriTrypDB:TcBrA4_0139270"/>
<keyword evidence="9" id="KW-0926">Vacuole</keyword>
<evidence type="ECO:0000256" key="4">
    <source>
        <dbReference type="ARBA" id="ARBA00022692"/>
    </source>
</evidence>
<dbReference type="InterPro" id="IPR011555">
    <property type="entry name" value="ATPase_proteolipid_su_C_euk"/>
</dbReference>
<dbReference type="Pfam" id="PF00137">
    <property type="entry name" value="ATP-synt_C"/>
    <property type="match status" value="2"/>
</dbReference>
<dbReference type="VEuPathDB" id="TriTrypDB:TcCL_Unassigned02268"/>
<keyword evidence="3 9" id="KW-0813">Transport</keyword>
<dbReference type="PRINTS" id="PR00122">
    <property type="entry name" value="VACATPASE"/>
</dbReference>
<organism evidence="11 12">
    <name type="scientific">Trypanosoma cruzi</name>
    <dbReference type="NCBI Taxonomy" id="5693"/>
    <lineage>
        <taxon>Eukaryota</taxon>
        <taxon>Discoba</taxon>
        <taxon>Euglenozoa</taxon>
        <taxon>Kinetoplastea</taxon>
        <taxon>Metakinetoplastina</taxon>
        <taxon>Trypanosomatida</taxon>
        <taxon>Trypanosomatidae</taxon>
        <taxon>Trypanosoma</taxon>
        <taxon>Schizotrypanum</taxon>
    </lineage>
</organism>
<dbReference type="InterPro" id="IPR002379">
    <property type="entry name" value="ATPase_proteolipid_c-like_dom"/>
</dbReference>
<protein>
    <recommendedName>
        <fullName evidence="9">V-type proton ATPase proteolipid subunit</fullName>
    </recommendedName>
</protein>
<dbReference type="VEuPathDB" id="TriTrypDB:C3747_302g41"/>
<accession>A0A2V2VC43</accession>
<feature type="domain" description="V-ATPase proteolipid subunit C-like" evidence="10">
    <location>
        <begin position="17"/>
        <end position="76"/>
    </location>
</feature>
<evidence type="ECO:0000256" key="6">
    <source>
        <dbReference type="ARBA" id="ARBA00022989"/>
    </source>
</evidence>
<gene>
    <name evidence="11" type="ORF">C3747_302g41</name>
</gene>
<keyword evidence="7 9" id="KW-0406">Ion transport</keyword>
<dbReference type="VEuPathDB" id="TriTrypDB:BCY84_21930"/>
<name>A0A2V2VC43_TRYCR</name>
<dbReference type="InterPro" id="IPR000245">
    <property type="entry name" value="ATPase_proteolipid_csu"/>
</dbReference>
<feature type="transmembrane region" description="Helical" evidence="9">
    <location>
        <begin position="12"/>
        <end position="35"/>
    </location>
</feature>
<evidence type="ECO:0000256" key="2">
    <source>
        <dbReference type="ARBA" id="ARBA00007296"/>
    </source>
</evidence>
<feature type="transmembrane region" description="Helical" evidence="9">
    <location>
        <begin position="97"/>
        <end position="123"/>
    </location>
</feature>
<dbReference type="GO" id="GO:0033179">
    <property type="term" value="C:proton-transporting V-type ATPase, V0 domain"/>
    <property type="evidence" value="ECO:0007669"/>
    <property type="project" value="InterPro"/>
</dbReference>
<evidence type="ECO:0000256" key="9">
    <source>
        <dbReference type="RuleBase" id="RU363060"/>
    </source>
</evidence>
<keyword evidence="8 9" id="KW-0472">Membrane</keyword>
<dbReference type="CDD" id="cd18176">
    <property type="entry name" value="ATP-synt_Vo_c_ATP6C_rpt2"/>
    <property type="match status" value="1"/>
</dbReference>
<dbReference type="NCBIfam" id="TIGR01100">
    <property type="entry name" value="V_ATP_synt_C"/>
    <property type="match status" value="1"/>
</dbReference>
<feature type="transmembrane region" description="Helical" evidence="9">
    <location>
        <begin position="129"/>
        <end position="153"/>
    </location>
</feature>